<dbReference type="Proteomes" id="UP001263246">
    <property type="component" value="Unassembled WGS sequence"/>
</dbReference>
<evidence type="ECO:0000313" key="1">
    <source>
        <dbReference type="EMBL" id="MDU8687971.1"/>
    </source>
</evidence>
<name>A0ABU3TXE5_9FIRM</name>
<protein>
    <recommendedName>
        <fullName evidence="3">Secreted protein</fullName>
    </recommendedName>
</protein>
<organism evidence="1 2">
    <name type="scientific">Faecalibacterium wellingii</name>
    <dbReference type="NCBI Taxonomy" id="2929491"/>
    <lineage>
        <taxon>Bacteria</taxon>
        <taxon>Bacillati</taxon>
        <taxon>Bacillota</taxon>
        <taxon>Clostridia</taxon>
        <taxon>Eubacteriales</taxon>
        <taxon>Oscillospiraceae</taxon>
        <taxon>Faecalibacterium</taxon>
    </lineage>
</organism>
<evidence type="ECO:0008006" key="3">
    <source>
        <dbReference type="Google" id="ProtNLM"/>
    </source>
</evidence>
<dbReference type="RefSeq" id="WP_249237106.1">
    <property type="nucleotide sequence ID" value="NZ_CP094473.1"/>
</dbReference>
<gene>
    <name evidence="1" type="ORF">RX402_04295</name>
</gene>
<keyword evidence="2" id="KW-1185">Reference proteome</keyword>
<comment type="caution">
    <text evidence="1">The sequence shown here is derived from an EMBL/GenBank/DDBJ whole genome shotgun (WGS) entry which is preliminary data.</text>
</comment>
<dbReference type="EMBL" id="JAWHPR010000002">
    <property type="protein sequence ID" value="MDU8687971.1"/>
    <property type="molecule type" value="Genomic_DNA"/>
</dbReference>
<accession>A0ABU3TXE5</accession>
<sequence length="174" mass="19372">MGFFRLIAIAAVLGHEPIFAQPLRFVHGLAGAVEQLAVQGSISIMNFRHTVRVPEFRVAFFAGHQIKLFHSCIVLSVSRVRHTTCSFYHERPADAIDACVKKHPGFAEEVCIDTTSKRSAGTRSLHPPNAERKGFGRSPTSILNLILKKSDSKIADWYQPALLAKEAQAVFREY</sequence>
<reference evidence="1 2" key="1">
    <citation type="submission" date="2023-10" db="EMBL/GenBank/DDBJ databases">
        <title>Host Genetic Regulation of Human Gut Microbial Structural Variation.</title>
        <authorList>
            <person name="Harmsen H.J.M."/>
        </authorList>
    </citation>
    <scope>NUCLEOTIDE SEQUENCE [LARGE SCALE GENOMIC DNA]</scope>
    <source>
        <strain evidence="1 2">HTF-F</strain>
    </source>
</reference>
<proteinExistence type="predicted"/>
<evidence type="ECO:0000313" key="2">
    <source>
        <dbReference type="Proteomes" id="UP001263246"/>
    </source>
</evidence>